<dbReference type="GO" id="GO:0003735">
    <property type="term" value="F:structural constituent of ribosome"/>
    <property type="evidence" value="ECO:0007669"/>
    <property type="project" value="InterPro"/>
</dbReference>
<comment type="similarity">
    <text evidence="2">Belongs to the universal ribosomal protein uS17 family.</text>
</comment>
<dbReference type="PRINTS" id="PR00973">
    <property type="entry name" value="RIBOSOMALS17"/>
</dbReference>
<organism evidence="8 9">
    <name type="scientific">Conidiobolus coronatus (strain ATCC 28846 / CBS 209.66 / NRRL 28638)</name>
    <name type="common">Delacroixia coronata</name>
    <dbReference type="NCBI Taxonomy" id="796925"/>
    <lineage>
        <taxon>Eukaryota</taxon>
        <taxon>Fungi</taxon>
        <taxon>Fungi incertae sedis</taxon>
        <taxon>Zoopagomycota</taxon>
        <taxon>Entomophthoromycotina</taxon>
        <taxon>Entomophthoromycetes</taxon>
        <taxon>Entomophthorales</taxon>
        <taxon>Ancylistaceae</taxon>
        <taxon>Conidiobolus</taxon>
    </lineage>
</organism>
<name>A0A137P5L3_CONC2</name>
<evidence type="ECO:0000256" key="4">
    <source>
        <dbReference type="ARBA" id="ARBA00022884"/>
    </source>
</evidence>
<dbReference type="NCBIfam" id="NF004123">
    <property type="entry name" value="PRK05610.1"/>
    <property type="match status" value="1"/>
</dbReference>
<dbReference type="EMBL" id="KQ964506">
    <property type="protein sequence ID" value="KXN70295.1"/>
    <property type="molecule type" value="Genomic_DNA"/>
</dbReference>
<keyword evidence="3" id="KW-0699">rRNA-binding</keyword>
<dbReference type="GO" id="GO:0005840">
    <property type="term" value="C:ribosome"/>
    <property type="evidence" value="ECO:0007669"/>
    <property type="project" value="UniProtKB-KW"/>
</dbReference>
<dbReference type="GO" id="GO:0005739">
    <property type="term" value="C:mitochondrion"/>
    <property type="evidence" value="ECO:0007669"/>
    <property type="project" value="TreeGrafter"/>
</dbReference>
<dbReference type="GO" id="GO:0019843">
    <property type="term" value="F:rRNA binding"/>
    <property type="evidence" value="ECO:0007669"/>
    <property type="project" value="UniProtKB-KW"/>
</dbReference>
<keyword evidence="9" id="KW-1185">Reference proteome</keyword>
<protein>
    <recommendedName>
        <fullName evidence="7">Small ribosomal subunit protein uS17c</fullName>
    </recommendedName>
</protein>
<gene>
    <name evidence="8" type="ORF">CONCODRAFT_58475</name>
</gene>
<sequence>MRQNLVGMVVSTAMQKTVKVKVPRLKVHKLTQKEMLSHKNYLAHDESGSCILGDIVRIQACRPLSKKKHFSVAEVMKKARTYTDPETGKILQ</sequence>
<dbReference type="AlphaFoldDB" id="A0A137P5L3"/>
<dbReference type="GO" id="GO:1990904">
    <property type="term" value="C:ribonucleoprotein complex"/>
    <property type="evidence" value="ECO:0007669"/>
    <property type="project" value="UniProtKB-KW"/>
</dbReference>
<dbReference type="GO" id="GO:0006412">
    <property type="term" value="P:translation"/>
    <property type="evidence" value="ECO:0007669"/>
    <property type="project" value="InterPro"/>
</dbReference>
<evidence type="ECO:0000313" key="8">
    <source>
        <dbReference type="EMBL" id="KXN70295.1"/>
    </source>
</evidence>
<keyword evidence="6" id="KW-0687">Ribonucleoprotein</keyword>
<dbReference type="PANTHER" id="PTHR10744:SF1">
    <property type="entry name" value="SMALL RIBOSOMAL SUBUNIT PROTEIN US17M"/>
    <property type="match status" value="1"/>
</dbReference>
<dbReference type="Gene3D" id="2.40.50.140">
    <property type="entry name" value="Nucleic acid-binding proteins"/>
    <property type="match status" value="1"/>
</dbReference>
<dbReference type="HAMAP" id="MF_01345_B">
    <property type="entry name" value="Ribosomal_uS17_B"/>
    <property type="match status" value="1"/>
</dbReference>
<dbReference type="InterPro" id="IPR019984">
    <property type="entry name" value="Ribosomal_uS17_bact/chlr"/>
</dbReference>
<evidence type="ECO:0000256" key="7">
    <source>
        <dbReference type="ARBA" id="ARBA00035251"/>
    </source>
</evidence>
<evidence type="ECO:0000256" key="6">
    <source>
        <dbReference type="ARBA" id="ARBA00023274"/>
    </source>
</evidence>
<evidence type="ECO:0000256" key="1">
    <source>
        <dbReference type="ARBA" id="ARBA00002932"/>
    </source>
</evidence>
<evidence type="ECO:0000256" key="5">
    <source>
        <dbReference type="ARBA" id="ARBA00022980"/>
    </source>
</evidence>
<keyword evidence="5" id="KW-0689">Ribosomal protein</keyword>
<dbReference type="SUPFAM" id="SSF50249">
    <property type="entry name" value="Nucleic acid-binding proteins"/>
    <property type="match status" value="1"/>
</dbReference>
<dbReference type="PANTHER" id="PTHR10744">
    <property type="entry name" value="40S RIBOSOMAL PROTEIN S11 FAMILY MEMBER"/>
    <property type="match status" value="1"/>
</dbReference>
<accession>A0A137P5L3</accession>
<dbReference type="OMA" id="QNHCNIG"/>
<dbReference type="InterPro" id="IPR000266">
    <property type="entry name" value="Ribosomal_uS17"/>
</dbReference>
<dbReference type="STRING" id="796925.A0A137P5L3"/>
<dbReference type="InterPro" id="IPR012340">
    <property type="entry name" value="NA-bd_OB-fold"/>
</dbReference>
<evidence type="ECO:0000313" key="9">
    <source>
        <dbReference type="Proteomes" id="UP000070444"/>
    </source>
</evidence>
<keyword evidence="4" id="KW-0694">RNA-binding</keyword>
<dbReference type="Pfam" id="PF00366">
    <property type="entry name" value="Ribosomal_S17"/>
    <property type="match status" value="1"/>
</dbReference>
<evidence type="ECO:0000256" key="3">
    <source>
        <dbReference type="ARBA" id="ARBA00022730"/>
    </source>
</evidence>
<dbReference type="CDD" id="cd00364">
    <property type="entry name" value="Ribosomal_uS17"/>
    <property type="match status" value="1"/>
</dbReference>
<evidence type="ECO:0000256" key="2">
    <source>
        <dbReference type="ARBA" id="ARBA00010254"/>
    </source>
</evidence>
<reference evidence="8 9" key="1">
    <citation type="journal article" date="2015" name="Genome Biol. Evol.">
        <title>Phylogenomic analyses indicate that early fungi evolved digesting cell walls of algal ancestors of land plants.</title>
        <authorList>
            <person name="Chang Y."/>
            <person name="Wang S."/>
            <person name="Sekimoto S."/>
            <person name="Aerts A.L."/>
            <person name="Choi C."/>
            <person name="Clum A."/>
            <person name="LaButti K.M."/>
            <person name="Lindquist E.A."/>
            <person name="Yee Ngan C."/>
            <person name="Ohm R.A."/>
            <person name="Salamov A.A."/>
            <person name="Grigoriev I.V."/>
            <person name="Spatafora J.W."/>
            <person name="Berbee M.L."/>
        </authorList>
    </citation>
    <scope>NUCLEOTIDE SEQUENCE [LARGE SCALE GENOMIC DNA]</scope>
    <source>
        <strain evidence="8 9">NRRL 28638</strain>
    </source>
</reference>
<dbReference type="Proteomes" id="UP000070444">
    <property type="component" value="Unassembled WGS sequence"/>
</dbReference>
<proteinExistence type="inferred from homology"/>
<dbReference type="OrthoDB" id="274752at2759"/>
<comment type="function">
    <text evidence="1">One of the primary rRNA binding proteins, it binds specifically to the 5'-end of 16S ribosomal RNA.</text>
</comment>